<reference evidence="1 2" key="1">
    <citation type="submission" date="2015-02" db="EMBL/GenBank/DDBJ databases">
        <title>Draft genome sequences of ten Microbacterium spp. with emphasis on heavy metal contaminated environments.</title>
        <authorList>
            <person name="Corretto E."/>
        </authorList>
    </citation>
    <scope>NUCLEOTIDE SEQUENCE [LARGE SCALE GENOMIC DNA]</scope>
    <source>
        <strain evidence="1 2">DSM 12966</strain>
    </source>
</reference>
<evidence type="ECO:0000313" key="2">
    <source>
        <dbReference type="Proteomes" id="UP000033572"/>
    </source>
</evidence>
<evidence type="ECO:0000313" key="1">
    <source>
        <dbReference type="EMBL" id="KJL24726.1"/>
    </source>
</evidence>
<accession>A0A0F0KZL2</accession>
<dbReference type="Proteomes" id="UP000033572">
    <property type="component" value="Unassembled WGS sequence"/>
</dbReference>
<organism evidence="1 2">
    <name type="scientific">Microbacterium foliorum</name>
    <dbReference type="NCBI Taxonomy" id="104336"/>
    <lineage>
        <taxon>Bacteria</taxon>
        <taxon>Bacillati</taxon>
        <taxon>Actinomycetota</taxon>
        <taxon>Actinomycetes</taxon>
        <taxon>Micrococcales</taxon>
        <taxon>Microbacteriaceae</taxon>
        <taxon>Microbacterium</taxon>
    </lineage>
</organism>
<gene>
    <name evidence="1" type="ORF">RN50_00636</name>
</gene>
<keyword evidence="2" id="KW-1185">Reference proteome</keyword>
<protein>
    <submittedName>
        <fullName evidence="1">Uncharacterized protein</fullName>
    </submittedName>
</protein>
<name>A0A0F0KZL2_9MICO</name>
<comment type="caution">
    <text evidence="1">The sequence shown here is derived from an EMBL/GenBank/DDBJ whole genome shotgun (WGS) entry which is preliminary data.</text>
</comment>
<dbReference type="EMBL" id="JYIU01000030">
    <property type="protein sequence ID" value="KJL24726.1"/>
    <property type="molecule type" value="Genomic_DNA"/>
</dbReference>
<sequence length="256" mass="27934">MAVRCGTARPAPLRSGLAVAEVQVLVRDVAVLLRQREVARNGKRLGAFRLEFFDRREPLVLMHGVSREQEAQEVAHAVIVGHVIETRDLHPALHLGVGIGGEVREQIAARGDVRALPGVAVAVDGARSRTRDDALLHISAPDDRGDRRIVLHGILGDAQWRLLEQLGDHDREHLDVSHLLRPDAEDQVTVLAGDVHVPCLELILHGHGDLAVLAAQNLLKLSGVDGIRGLGCRRVLEFLTMEERGCLSERIVMSGP</sequence>
<dbReference type="AlphaFoldDB" id="A0A0F0KZL2"/>
<proteinExistence type="predicted"/>